<dbReference type="AlphaFoldDB" id="A0A1J3E213"/>
<dbReference type="EMBL" id="GEVI01006865">
    <property type="protein sequence ID" value="JAU25455.1"/>
    <property type="molecule type" value="Transcribed_RNA"/>
</dbReference>
<evidence type="ECO:0000259" key="5">
    <source>
        <dbReference type="PROSITE" id="PS50004"/>
    </source>
</evidence>
<dbReference type="Pfam" id="PF00168">
    <property type="entry name" value="C2"/>
    <property type="match status" value="2"/>
</dbReference>
<name>A0A1J3E213_NOCCA</name>
<evidence type="ECO:0000259" key="6">
    <source>
        <dbReference type="PROSITE" id="PS51778"/>
    </source>
</evidence>
<feature type="domain" description="VASt" evidence="6">
    <location>
        <begin position="852"/>
        <end position="1015"/>
    </location>
</feature>
<dbReference type="PROSITE" id="PS51778">
    <property type="entry name" value="VAST"/>
    <property type="match status" value="2"/>
</dbReference>
<keyword evidence="3" id="KW-1133">Transmembrane helix</keyword>
<evidence type="ECO:0000256" key="4">
    <source>
        <dbReference type="ARBA" id="ARBA00023136"/>
    </source>
</evidence>
<gene>
    <name evidence="7" type="ORF">GA_TR15209_c0_g1_i1_g.46723</name>
</gene>
<dbReference type="InterPro" id="IPR044511">
    <property type="entry name" value="At1g03370/At5g50170-like"/>
</dbReference>
<comment type="subcellular location">
    <subcellularLocation>
        <location evidence="1">Membrane</location>
        <topology evidence="1">Single-pass membrane protein</topology>
    </subcellularLocation>
</comment>
<protein>
    <submittedName>
        <fullName evidence="7">C2 and GRAM domain-containing protein</fullName>
    </submittedName>
</protein>
<dbReference type="PROSITE" id="PS50004">
    <property type="entry name" value="C2"/>
    <property type="match status" value="2"/>
</dbReference>
<evidence type="ECO:0000256" key="1">
    <source>
        <dbReference type="ARBA" id="ARBA00004167"/>
    </source>
</evidence>
<dbReference type="GO" id="GO:0016020">
    <property type="term" value="C:membrane"/>
    <property type="evidence" value="ECO:0007669"/>
    <property type="project" value="UniProtKB-SubCell"/>
</dbReference>
<dbReference type="PANTHER" id="PTHR46296:SF7">
    <property type="entry name" value="C2 DOMAIN-CONTAINING PROTEIN"/>
    <property type="match status" value="1"/>
</dbReference>
<dbReference type="SMART" id="SM00568">
    <property type="entry name" value="GRAM"/>
    <property type="match status" value="1"/>
</dbReference>
<dbReference type="PANTHER" id="PTHR46296">
    <property type="entry name" value="BNAA05G37250D PROTEIN"/>
    <property type="match status" value="1"/>
</dbReference>
<organism evidence="7">
    <name type="scientific">Noccaea caerulescens</name>
    <name type="common">Alpine penny-cress</name>
    <name type="synonym">Thlaspi caerulescens</name>
    <dbReference type="NCBI Taxonomy" id="107243"/>
    <lineage>
        <taxon>Eukaryota</taxon>
        <taxon>Viridiplantae</taxon>
        <taxon>Streptophyta</taxon>
        <taxon>Embryophyta</taxon>
        <taxon>Tracheophyta</taxon>
        <taxon>Spermatophyta</taxon>
        <taxon>Magnoliopsida</taxon>
        <taxon>eudicotyledons</taxon>
        <taxon>Gunneridae</taxon>
        <taxon>Pentapetalae</taxon>
        <taxon>rosids</taxon>
        <taxon>malvids</taxon>
        <taxon>Brassicales</taxon>
        <taxon>Brassicaceae</taxon>
        <taxon>Coluteocarpeae</taxon>
        <taxon>Noccaea</taxon>
    </lineage>
</organism>
<dbReference type="Gene3D" id="2.30.29.30">
    <property type="entry name" value="Pleckstrin-homology domain (PH domain)/Phosphotyrosine-binding domain (PTB)"/>
    <property type="match status" value="1"/>
</dbReference>
<dbReference type="SUPFAM" id="SSF49562">
    <property type="entry name" value="C2 domain (Calcium/lipid-binding domain, CaLB)"/>
    <property type="match status" value="2"/>
</dbReference>
<evidence type="ECO:0000256" key="3">
    <source>
        <dbReference type="ARBA" id="ARBA00022989"/>
    </source>
</evidence>
<dbReference type="InterPro" id="IPR031968">
    <property type="entry name" value="VASt"/>
</dbReference>
<dbReference type="SMART" id="SM00239">
    <property type="entry name" value="C2"/>
    <property type="match status" value="2"/>
</dbReference>
<keyword evidence="2" id="KW-0812">Transmembrane</keyword>
<accession>A0A1J3E213</accession>
<dbReference type="InterPro" id="IPR000008">
    <property type="entry name" value="C2_dom"/>
</dbReference>
<dbReference type="CDD" id="cd00030">
    <property type="entry name" value="C2"/>
    <property type="match status" value="2"/>
</dbReference>
<dbReference type="InterPro" id="IPR035892">
    <property type="entry name" value="C2_domain_sf"/>
</dbReference>
<reference evidence="7" key="1">
    <citation type="submission" date="2016-07" db="EMBL/GenBank/DDBJ databases">
        <title>De novo transcriptome assembly of four accessions of the metal hyperaccumulator plant Noccaea caerulescens.</title>
        <authorList>
            <person name="Blande D."/>
            <person name="Halimaa P."/>
            <person name="Tervahauta A.I."/>
            <person name="Aarts M.G."/>
            <person name="Karenlampi S.O."/>
        </authorList>
    </citation>
    <scope>NUCLEOTIDE SEQUENCE</scope>
</reference>
<dbReference type="Pfam" id="PF02893">
    <property type="entry name" value="GRAM"/>
    <property type="match status" value="1"/>
</dbReference>
<feature type="domain" description="VASt" evidence="6">
    <location>
        <begin position="249"/>
        <end position="423"/>
    </location>
</feature>
<feature type="domain" description="C2" evidence="5">
    <location>
        <begin position="1"/>
        <end position="107"/>
    </location>
</feature>
<evidence type="ECO:0000313" key="7">
    <source>
        <dbReference type="EMBL" id="JAU25455.1"/>
    </source>
</evidence>
<dbReference type="Pfam" id="PF16016">
    <property type="entry name" value="VASt"/>
    <property type="match status" value="2"/>
</dbReference>
<proteinExistence type="predicted"/>
<dbReference type="InterPro" id="IPR011993">
    <property type="entry name" value="PH-like_dom_sf"/>
</dbReference>
<sequence>MRLYVYVLQAKDLPVKETFVKLHVGKHKSKTRVSRDTSNPIWNEEFVFRVGGDFEEGDDVVVSILHHEQDNHHSGQSNVSTGLIGKVRIPLCSVAGEENQTLLPTWFVIEKPSDGKFVNIECGKILLSLSLQGKWESTSGEKVPSDKQDVNLDGVKEVEGSGKDGKRRKHHDGKHIMKNFVNQIDKLFHKKEEISKRLNDEPAGESVTSKYEDATDKCSVSATCSGFEEGLDMMQSSDGEIDEMPENLLGGILLDQKYLASPSDINKFLFSPNSQFRKELAELQNLTDVQEGPWTMTQEDSTPRLMRVVTYTRPATKMVKAGKATETQIYRKASGEQFAVFVNVSTPDVPYGNTFKIELLYKILPETEPNAGGESSRLIISWGIRFSQSTIMKGMIEGGARQGMKESFEQFADLLAKSYKTIDPAVSLDKDQVIATVQSEKKTDLKSAFLYFWSSSVVCAILLSVYVVVHILHCEPSKIQGVEFYGLDLPDSFGELFSSGLLVLLLERVYMMTVHFIQARLHRGKDHGINANGKGWKLTIALIKGTNLASVEATELFDPYVVFTCNGKTRTSSVKLQAQDPQWNEVIEFDAMEEPPSVLDVEVFDFDGPFDQGASLGHAEINFLKHTADELADLCVPLVGHHAQASQSKLQLRIFLENKNGVETMKDYLSKVEKEVGKKLNIRSPQKNSAFQKLFGLPHEEFLLKEYTCYLKRKLPVQGKLFLSARIVAFYSNLFGHKTKFYFLWEDIDDIQVLPPTLASLGSPLLLIILKKNRGLDAKHGARSQDEEGRLWYYFQSFVSFDATSRTIMALWKTRTLSIDHRAQIAEEELDVSDPFLLPEDISVVSDADALKMSKVYSCDLPGDVELVMKIFGGGEMERKIMEKSGCLNYASTTWESKKPGIYERRLSYKYNHYVSVFGGGVTCSQQKSPAPNDEGWILNEIVALHDVPFGDHFRVHLRYEVKKGGVDCKTSKCEVFLKIRWLKPIKFEQRISKSIMEKFRNRLKVIFDLFQKESVANSSSLTLLSNQS</sequence>
<dbReference type="Gene3D" id="2.60.40.150">
    <property type="entry name" value="C2 domain"/>
    <property type="match status" value="2"/>
</dbReference>
<evidence type="ECO:0000256" key="2">
    <source>
        <dbReference type="ARBA" id="ARBA00022692"/>
    </source>
</evidence>
<keyword evidence="4" id="KW-0472">Membrane</keyword>
<feature type="domain" description="C2" evidence="5">
    <location>
        <begin position="513"/>
        <end position="636"/>
    </location>
</feature>
<dbReference type="InterPro" id="IPR004182">
    <property type="entry name" value="GRAM"/>
</dbReference>